<comment type="caution">
    <text evidence="2">The sequence shown here is derived from an EMBL/GenBank/DDBJ whole genome shotgun (WGS) entry which is preliminary data.</text>
</comment>
<gene>
    <name evidence="2" type="ORF">JKP88DRAFT_252132</name>
</gene>
<proteinExistence type="predicted"/>
<evidence type="ECO:0000313" key="2">
    <source>
        <dbReference type="EMBL" id="KAG5190644.1"/>
    </source>
</evidence>
<feature type="region of interest" description="Disordered" evidence="1">
    <location>
        <begin position="828"/>
        <end position="856"/>
    </location>
</feature>
<keyword evidence="3" id="KW-1185">Reference proteome</keyword>
<evidence type="ECO:0000313" key="3">
    <source>
        <dbReference type="Proteomes" id="UP000664859"/>
    </source>
</evidence>
<dbReference type="AlphaFoldDB" id="A0A836CMC4"/>
<accession>A0A836CMC4</accession>
<feature type="region of interest" description="Disordered" evidence="1">
    <location>
        <begin position="536"/>
        <end position="566"/>
    </location>
</feature>
<dbReference type="Proteomes" id="UP000664859">
    <property type="component" value="Unassembled WGS sequence"/>
</dbReference>
<organism evidence="2 3">
    <name type="scientific">Tribonema minus</name>
    <dbReference type="NCBI Taxonomy" id="303371"/>
    <lineage>
        <taxon>Eukaryota</taxon>
        <taxon>Sar</taxon>
        <taxon>Stramenopiles</taxon>
        <taxon>Ochrophyta</taxon>
        <taxon>PX clade</taxon>
        <taxon>Xanthophyceae</taxon>
        <taxon>Tribonematales</taxon>
        <taxon>Tribonemataceae</taxon>
        <taxon>Tribonema</taxon>
    </lineage>
</organism>
<name>A0A836CMC4_9STRA</name>
<feature type="region of interest" description="Disordered" evidence="1">
    <location>
        <begin position="101"/>
        <end position="124"/>
    </location>
</feature>
<feature type="compositionally biased region" description="Pro residues" evidence="1">
    <location>
        <begin position="214"/>
        <end position="224"/>
    </location>
</feature>
<feature type="region of interest" description="Disordered" evidence="1">
    <location>
        <begin position="206"/>
        <end position="226"/>
    </location>
</feature>
<protein>
    <submittedName>
        <fullName evidence="2">Uncharacterized protein</fullName>
    </submittedName>
</protein>
<sequence length="1113" mass="115273">MLRHALPCPAIVRHARSTAVLHTYGNDHRSAGTSPNLDCNPCPPPRAPHTHLLGHPLHHGRVCTQRAHAQVGHQVPAQRVQQRQQLAHACSSECSRRRRVGGSTAAAAPPPPPPPLHAFAGSGLSGVRPGGSSPCCGGGHCKVGGKLAPSLPPPPPPPLLLLSAEVERPSPSPRGAPALSFVTAAYARADASAAMAPAEVAFNGTSSFSGSAAPSPPPSPPPPLRASAAVARSIARITRRAMRVGDRSTAALHSPSRLRGRRQQRAAHVASAALLSAWSEQAAAVSSAHLSIACRACRVGEAQLSRPPLPCALGTPPLARRAAAAAATAAALRPSGELCRRASPAASAAAAAATCGSGSAAAALLPPLCETASAPAATSMPITYRSRANGSPPVSAAALAAAPAAAGAGGGGSSSAAQRSSSSHHSGYVRLTAGAAPVAAVATVKQLASQSAEGSAAAAAAAAPSLWAWRTLRGWRAAAASARSLTCRRRRRRGTAAVLPPIAAVPQVQGCQCVAVLAQQPQRAAVKKLRRRSGSVARRCGGSGAGGRGVQHVERGQQLPRQQQPQRRAAAAAAAAGSCAPRVRKIAHEGGEGVNLQLQQPVIEAAGGAVAAGVAAPRMAFEDRQHRIEADGRGEQARIAQQLRGGAARGGMIRQQCLSVAHHLAVRSAHLKVPAVAAAAAAAVCCATVQHGGHARVRPEAVALRCVERAEEVHEALRGDATPRAERCCCCAVAVMPARVGREERSASVNSSVTASVPARCTPVPRARLQHAEQALQAAPRWRRQRRGVRKVVVQQPLVVGRRASAAAAAAADGVCARLHDAQQEAHDEGFTNAQRQRQRRPSQGHNDRNSAAAPSLRSYAAPVTAACAAAQAITQGADDDAPSHRGVPHGHAVAERVAAARRHEERLQRQLRAAAAAAAGRRGTRVRRKHHRHLLLQLCFLFAAVAAIDAPAAAVCAAVSIVYAIPRAAAAAAAAAAVREVLREQRRWRERGCQQWRRARARGAEAAEVVETPLLLLEQLLFERCLVIYCLVRRRCCCRCCGGGGGSCLRWLQTSGGVLAAALAIVKHRCGALKARCAGRHAAGGASVRQRRHAERCARRVLQSRWQHINNT</sequence>
<feature type="compositionally biased region" description="Low complexity" evidence="1">
    <location>
        <begin position="557"/>
        <end position="566"/>
    </location>
</feature>
<reference evidence="2" key="1">
    <citation type="submission" date="2021-02" db="EMBL/GenBank/DDBJ databases">
        <title>First Annotated Genome of the Yellow-green Alga Tribonema minus.</title>
        <authorList>
            <person name="Mahan K.M."/>
        </authorList>
    </citation>
    <scope>NUCLEOTIDE SEQUENCE</scope>
    <source>
        <strain evidence="2">UTEX B ZZ1240</strain>
    </source>
</reference>
<dbReference type="EMBL" id="JAFCMP010000031">
    <property type="protein sequence ID" value="KAG5190644.1"/>
    <property type="molecule type" value="Genomic_DNA"/>
</dbReference>
<evidence type="ECO:0000256" key="1">
    <source>
        <dbReference type="SAM" id="MobiDB-lite"/>
    </source>
</evidence>